<feature type="domain" description="Cyclic GMP-AMP synthase DncV-like nucleotidyltransferase" evidence="12">
    <location>
        <begin position="51"/>
        <end position="136"/>
    </location>
</feature>
<sequence length="353" mass="40391">MYNCANDILAYHDDEVTLPQAERTNMRGRRDANRERLKKGLKDKDKPAPREFASQGSYAMKTMTQHPAKDYDIDDGVYFEKAVLVGERGAEMTALQARQMARDALDDGSFKTPPEVRKNCVRVYYLAGYCVDVPVYRRVATKDIFGSESYHHELASSDWKRSDARDVSKWFEDENTKQSPDTVNGRQLRRVVREIKKYARSRESWSGQILSGFGITKLVTECFQGDMWREDRALYATMKAIRDRLNWNLVVAHPVTPDQTITRGTDDPRARFLRGRLTEAIDTLAPLFEHDCTRTKALKCWDKVYATTFFSNRDETKFEKKSALLKVASVAPPAGAFSFPNAPRTDDKPRGFG</sequence>
<dbReference type="GO" id="GO:0051607">
    <property type="term" value="P:defense response to virus"/>
    <property type="evidence" value="ECO:0007669"/>
    <property type="project" value="UniProtKB-KW"/>
</dbReference>
<evidence type="ECO:0000313" key="14">
    <source>
        <dbReference type="Proteomes" id="UP000294664"/>
    </source>
</evidence>
<dbReference type="GO" id="GO:0005524">
    <property type="term" value="F:ATP binding"/>
    <property type="evidence" value="ECO:0007669"/>
    <property type="project" value="UniProtKB-KW"/>
</dbReference>
<dbReference type="RefSeq" id="WP_132034651.1">
    <property type="nucleotide sequence ID" value="NZ_SMAI01000015.1"/>
</dbReference>
<protein>
    <recommendedName>
        <fullName evidence="9">Cyclic GMP-AMP synthase</fullName>
    </recommendedName>
</protein>
<evidence type="ECO:0000256" key="8">
    <source>
        <dbReference type="ARBA" id="ARBA00023118"/>
    </source>
</evidence>
<dbReference type="GO" id="GO:0016779">
    <property type="term" value="F:nucleotidyltransferase activity"/>
    <property type="evidence" value="ECO:0007669"/>
    <property type="project" value="UniProtKB-KW"/>
</dbReference>
<evidence type="ECO:0000256" key="1">
    <source>
        <dbReference type="ARBA" id="ARBA00022679"/>
    </source>
</evidence>
<dbReference type="Pfam" id="PF21654">
    <property type="entry name" value="DncV-like_NTFase"/>
    <property type="match status" value="1"/>
</dbReference>
<dbReference type="Proteomes" id="UP000294664">
    <property type="component" value="Unassembled WGS sequence"/>
</dbReference>
<keyword evidence="1" id="KW-0808">Transferase</keyword>
<organism evidence="13 14">
    <name type="scientific">Aquabacter spiritensis</name>
    <dbReference type="NCBI Taxonomy" id="933073"/>
    <lineage>
        <taxon>Bacteria</taxon>
        <taxon>Pseudomonadati</taxon>
        <taxon>Pseudomonadota</taxon>
        <taxon>Alphaproteobacteria</taxon>
        <taxon>Hyphomicrobiales</taxon>
        <taxon>Xanthobacteraceae</taxon>
        <taxon>Aquabacter</taxon>
    </lineage>
</organism>
<dbReference type="GO" id="GO:0009117">
    <property type="term" value="P:nucleotide metabolic process"/>
    <property type="evidence" value="ECO:0007669"/>
    <property type="project" value="UniProtKB-KW"/>
</dbReference>
<dbReference type="AlphaFoldDB" id="A0A4R3LP95"/>
<keyword evidence="14" id="KW-1185">Reference proteome</keyword>
<keyword evidence="7" id="KW-0546">Nucleotide metabolism</keyword>
<keyword evidence="3" id="KW-0479">Metal-binding</keyword>
<keyword evidence="8" id="KW-0051">Antiviral defense</keyword>
<evidence type="ECO:0000256" key="11">
    <source>
        <dbReference type="SAM" id="MobiDB-lite"/>
    </source>
</evidence>
<evidence type="ECO:0000256" key="9">
    <source>
        <dbReference type="ARBA" id="ARBA00044145"/>
    </source>
</evidence>
<feature type="compositionally biased region" description="Basic and acidic residues" evidence="11">
    <location>
        <begin position="24"/>
        <end position="49"/>
    </location>
</feature>
<evidence type="ECO:0000256" key="7">
    <source>
        <dbReference type="ARBA" id="ARBA00023080"/>
    </source>
</evidence>
<gene>
    <name evidence="13" type="ORF">EDC64_11522</name>
</gene>
<evidence type="ECO:0000313" key="13">
    <source>
        <dbReference type="EMBL" id="TCT01991.1"/>
    </source>
</evidence>
<keyword evidence="4" id="KW-0547">Nucleotide-binding</keyword>
<evidence type="ECO:0000256" key="5">
    <source>
        <dbReference type="ARBA" id="ARBA00022840"/>
    </source>
</evidence>
<feature type="region of interest" description="Disordered" evidence="11">
    <location>
        <begin position="23"/>
        <end position="57"/>
    </location>
</feature>
<evidence type="ECO:0000256" key="10">
    <source>
        <dbReference type="ARBA" id="ARBA00048304"/>
    </source>
</evidence>
<comment type="caution">
    <text evidence="13">The sequence shown here is derived from an EMBL/GenBank/DDBJ whole genome shotgun (WGS) entry which is preliminary data.</text>
</comment>
<dbReference type="EMBL" id="SMAI01000015">
    <property type="protein sequence ID" value="TCT01991.1"/>
    <property type="molecule type" value="Genomic_DNA"/>
</dbReference>
<dbReference type="OrthoDB" id="7572058at2"/>
<keyword evidence="5" id="KW-0067">ATP-binding</keyword>
<dbReference type="InterPro" id="IPR048445">
    <property type="entry name" value="DncV-like_NTFase"/>
</dbReference>
<name>A0A4R3LP95_9HYPH</name>
<dbReference type="GO" id="GO:0046872">
    <property type="term" value="F:metal ion binding"/>
    <property type="evidence" value="ECO:0007669"/>
    <property type="project" value="UniProtKB-KW"/>
</dbReference>
<accession>A0A4R3LP95</accession>
<proteinExistence type="predicted"/>
<evidence type="ECO:0000256" key="3">
    <source>
        <dbReference type="ARBA" id="ARBA00022723"/>
    </source>
</evidence>
<evidence type="ECO:0000256" key="6">
    <source>
        <dbReference type="ARBA" id="ARBA00022842"/>
    </source>
</evidence>
<keyword evidence="6" id="KW-0460">Magnesium</keyword>
<keyword evidence="2" id="KW-0548">Nucleotidyltransferase</keyword>
<evidence type="ECO:0000256" key="2">
    <source>
        <dbReference type="ARBA" id="ARBA00022695"/>
    </source>
</evidence>
<reference evidence="13 14" key="1">
    <citation type="submission" date="2019-03" db="EMBL/GenBank/DDBJ databases">
        <title>Genomic Encyclopedia of Type Strains, Phase IV (KMG-IV): sequencing the most valuable type-strain genomes for metagenomic binning, comparative biology and taxonomic classification.</title>
        <authorList>
            <person name="Goeker M."/>
        </authorList>
    </citation>
    <scope>NUCLEOTIDE SEQUENCE [LARGE SCALE GENOMIC DNA]</scope>
    <source>
        <strain evidence="13 14">DSM 9035</strain>
    </source>
</reference>
<evidence type="ECO:0000259" key="12">
    <source>
        <dbReference type="Pfam" id="PF21654"/>
    </source>
</evidence>
<evidence type="ECO:0000256" key="4">
    <source>
        <dbReference type="ARBA" id="ARBA00022741"/>
    </source>
</evidence>
<comment type="catalytic activity">
    <reaction evidence="10">
        <text>GTP + ATP = 3',3'-cGAMP + 2 diphosphate</text>
        <dbReference type="Rhea" id="RHEA:35647"/>
        <dbReference type="ChEBI" id="CHEBI:30616"/>
        <dbReference type="ChEBI" id="CHEBI:33019"/>
        <dbReference type="ChEBI" id="CHEBI:37565"/>
        <dbReference type="ChEBI" id="CHEBI:71501"/>
    </reaction>
    <physiologicalReaction direction="left-to-right" evidence="10">
        <dbReference type="Rhea" id="RHEA:35648"/>
    </physiologicalReaction>
</comment>